<organism evidence="3 4">
    <name type="scientific">Prauserella muralis</name>
    <dbReference type="NCBI Taxonomy" id="588067"/>
    <lineage>
        <taxon>Bacteria</taxon>
        <taxon>Bacillati</taxon>
        <taxon>Actinomycetota</taxon>
        <taxon>Actinomycetes</taxon>
        <taxon>Pseudonocardiales</taxon>
        <taxon>Pseudonocardiaceae</taxon>
        <taxon>Prauserella</taxon>
    </lineage>
</organism>
<keyword evidence="1" id="KW-0560">Oxidoreductase</keyword>
<protein>
    <submittedName>
        <fullName evidence="3">PPOX class F420-dependent enzyme</fullName>
    </submittedName>
</protein>
<gene>
    <name evidence="3" type="ORF">BAY60_20485</name>
</gene>
<dbReference type="NCBIfam" id="TIGR03666">
    <property type="entry name" value="Rv2061_F420"/>
    <property type="match status" value="1"/>
</dbReference>
<dbReference type="InterPro" id="IPR019965">
    <property type="entry name" value="PPOX_F420-dep_Rv2061_put"/>
</dbReference>
<keyword evidence="2" id="KW-1133">Transmembrane helix</keyword>
<dbReference type="GO" id="GO:0070967">
    <property type="term" value="F:coenzyme F420 binding"/>
    <property type="evidence" value="ECO:0007669"/>
    <property type="project" value="TreeGrafter"/>
</dbReference>
<keyword evidence="2" id="KW-0812">Transmembrane</keyword>
<dbReference type="PANTHER" id="PTHR35176">
    <property type="entry name" value="HEME OXYGENASE HI_0854-RELATED"/>
    <property type="match status" value="1"/>
</dbReference>
<keyword evidence="4" id="KW-1185">Reference proteome</keyword>
<dbReference type="SUPFAM" id="SSF50475">
    <property type="entry name" value="FMN-binding split barrel"/>
    <property type="match status" value="1"/>
</dbReference>
<dbReference type="Proteomes" id="UP000249915">
    <property type="component" value="Unassembled WGS sequence"/>
</dbReference>
<comment type="caution">
    <text evidence="3">The sequence shown here is derived from an EMBL/GenBank/DDBJ whole genome shotgun (WGS) entry which is preliminary data.</text>
</comment>
<evidence type="ECO:0000256" key="2">
    <source>
        <dbReference type="SAM" id="Phobius"/>
    </source>
</evidence>
<dbReference type="GO" id="GO:0016627">
    <property type="term" value="F:oxidoreductase activity, acting on the CH-CH group of donors"/>
    <property type="evidence" value="ECO:0007669"/>
    <property type="project" value="TreeGrafter"/>
</dbReference>
<dbReference type="OrthoDB" id="5738083at2"/>
<evidence type="ECO:0000256" key="1">
    <source>
        <dbReference type="ARBA" id="ARBA00023002"/>
    </source>
</evidence>
<feature type="transmembrane region" description="Helical" evidence="2">
    <location>
        <begin position="12"/>
        <end position="32"/>
    </location>
</feature>
<dbReference type="GO" id="GO:0005829">
    <property type="term" value="C:cytosol"/>
    <property type="evidence" value="ECO:0007669"/>
    <property type="project" value="TreeGrafter"/>
</dbReference>
<reference evidence="3 4" key="1">
    <citation type="submission" date="2016-07" db="EMBL/GenBank/DDBJ databases">
        <title>Draft genome sequence of Prauserella muralis DSM 45305, isolated from a mould-covered wall in an indoor environment.</title>
        <authorList>
            <person name="Ruckert C."/>
            <person name="Albersmeier A."/>
            <person name="Jiang C.-L."/>
            <person name="Jiang Y."/>
            <person name="Kalinowski J."/>
            <person name="Schneider O."/>
            <person name="Winkler A."/>
            <person name="Zotchev S.B."/>
        </authorList>
    </citation>
    <scope>NUCLEOTIDE SEQUENCE [LARGE SCALE GENOMIC DNA]</scope>
    <source>
        <strain evidence="3 4">DSM 45305</strain>
    </source>
</reference>
<dbReference type="InterPro" id="IPR052019">
    <property type="entry name" value="F420H2_bilvrd_red/Heme_oxyg"/>
</dbReference>
<proteinExistence type="predicted"/>
<sequence>MTQQHTARQAAVTAITALAGLATVVAGVWALADTGSFAAFAGFDEHVHFLHDIGAFQLGLGAGLLLGLIWSDALATVLAAFLVGNTVHVVNHVVDLDHGGSLYQPWALGVLSVLVAVALGLRLRLLGLVPGVVGTATVAELAPFVRQKTISITTYRKDGRPGSSPVSIAVEGDHAFVRSFENSLKTKRLRRNPQVEIAPSNWSGKRITGQPVTARMRRLDGAEHRHAAAVLRRKYPVLHGVVVPLFHRVLRARTGRTVHFELRVD</sequence>
<name>A0A2V4B364_9PSEU</name>
<dbReference type="AlphaFoldDB" id="A0A2V4B364"/>
<accession>A0A2V4B364</accession>
<keyword evidence="2" id="KW-0472">Membrane</keyword>
<evidence type="ECO:0000313" key="4">
    <source>
        <dbReference type="Proteomes" id="UP000249915"/>
    </source>
</evidence>
<feature type="transmembrane region" description="Helical" evidence="2">
    <location>
        <begin position="103"/>
        <end position="121"/>
    </location>
</feature>
<dbReference type="Gene3D" id="2.30.110.10">
    <property type="entry name" value="Electron Transport, Fmn-binding Protein, Chain A"/>
    <property type="match status" value="1"/>
</dbReference>
<evidence type="ECO:0000313" key="3">
    <source>
        <dbReference type="EMBL" id="PXY22905.1"/>
    </source>
</evidence>
<dbReference type="InterPro" id="IPR012349">
    <property type="entry name" value="Split_barrel_FMN-bd"/>
</dbReference>
<feature type="transmembrane region" description="Helical" evidence="2">
    <location>
        <begin position="53"/>
        <end position="83"/>
    </location>
</feature>
<dbReference type="EMBL" id="MASW01000005">
    <property type="protein sequence ID" value="PXY22905.1"/>
    <property type="molecule type" value="Genomic_DNA"/>
</dbReference>
<dbReference type="PANTHER" id="PTHR35176:SF11">
    <property type="entry name" value="PYRIDOXAMINE 5'-PHOSPHATE OXIDASE FAMILY PROTEIN"/>
    <property type="match status" value="1"/>
</dbReference>